<reference evidence="1 2" key="1">
    <citation type="submission" date="2014-09" db="EMBL/GenBank/DDBJ databases">
        <authorList>
            <person name="Chan K.-G."/>
        </authorList>
    </citation>
    <scope>NUCLEOTIDE SEQUENCE [LARGE SCALE GENOMIC DNA]</scope>
    <source>
        <strain evidence="1 2">ND07</strain>
    </source>
</reference>
<name>A0A089WTQ9_9PSED</name>
<gene>
    <name evidence="1" type="ORF">LK03_15330</name>
</gene>
<protein>
    <submittedName>
        <fullName evidence="1">Uncharacterized protein</fullName>
    </submittedName>
</protein>
<proteinExistence type="predicted"/>
<dbReference type="AlphaFoldDB" id="A0A089WTQ9"/>
<dbReference type="RefSeq" id="WP_038413155.1">
    <property type="nucleotide sequence ID" value="NZ_CP009455.1"/>
</dbReference>
<dbReference type="Proteomes" id="UP000029493">
    <property type="component" value="Chromosome"/>
</dbReference>
<dbReference type="EMBL" id="CP009455">
    <property type="protein sequence ID" value="AIR90569.1"/>
    <property type="molecule type" value="Genomic_DNA"/>
</dbReference>
<dbReference type="STRING" id="157783.LK03_15330"/>
<dbReference type="KEGG" id="psw:LK03_15330"/>
<evidence type="ECO:0000313" key="2">
    <source>
        <dbReference type="Proteomes" id="UP000029493"/>
    </source>
</evidence>
<evidence type="ECO:0000313" key="1">
    <source>
        <dbReference type="EMBL" id="AIR90569.1"/>
    </source>
</evidence>
<sequence>MNISEHGAVAFLYGLEGRITGQLIIDEWFGVDLGEEGTVEPRKGGLFGLRPFDKPIVAGRAVVPRSRAAKPWLRAKKGRVRQ</sequence>
<accession>A0A089WTQ9</accession>
<keyword evidence="2" id="KW-1185">Reference proteome</keyword>
<organism evidence="1 2">
    <name type="scientific">Pseudomonas cremoricolorata</name>
    <dbReference type="NCBI Taxonomy" id="157783"/>
    <lineage>
        <taxon>Bacteria</taxon>
        <taxon>Pseudomonadati</taxon>
        <taxon>Pseudomonadota</taxon>
        <taxon>Gammaproteobacteria</taxon>
        <taxon>Pseudomonadales</taxon>
        <taxon>Pseudomonadaceae</taxon>
        <taxon>Pseudomonas</taxon>
    </lineage>
</organism>